<gene>
    <name evidence="5" type="primary">LOC105051876</name>
</gene>
<dbReference type="KEGG" id="egu:105051876"/>
<dbReference type="Proteomes" id="UP000504607">
    <property type="component" value="Chromosome 9"/>
</dbReference>
<evidence type="ECO:0000313" key="4">
    <source>
        <dbReference type="Proteomes" id="UP000504607"/>
    </source>
</evidence>
<evidence type="ECO:0000256" key="1">
    <source>
        <dbReference type="ARBA" id="ARBA00023015"/>
    </source>
</evidence>
<evidence type="ECO:0000313" key="5">
    <source>
        <dbReference type="RefSeq" id="XP_010930825.1"/>
    </source>
</evidence>
<name>A0A6I9RZG3_ELAGV</name>
<dbReference type="Pfam" id="PF03514">
    <property type="entry name" value="GRAS"/>
    <property type="match status" value="1"/>
</dbReference>
<keyword evidence="4" id="KW-1185">Reference proteome</keyword>
<evidence type="ECO:0000256" key="3">
    <source>
        <dbReference type="PROSITE-ProRule" id="PRU01191"/>
    </source>
</evidence>
<feature type="region of interest" description="SAW" evidence="3">
    <location>
        <begin position="368"/>
        <end position="456"/>
    </location>
</feature>
<keyword evidence="1" id="KW-0805">Transcription regulation</keyword>
<reference evidence="5" key="1">
    <citation type="submission" date="2025-08" db="UniProtKB">
        <authorList>
            <consortium name="RefSeq"/>
        </authorList>
    </citation>
    <scope>IDENTIFICATION</scope>
</reference>
<evidence type="ECO:0000256" key="2">
    <source>
        <dbReference type="ARBA" id="ARBA00023163"/>
    </source>
</evidence>
<sequence length="480" mass="54269">MQEDTGEEMLSLNLGISSTWCSSTTKKRKRIDESNVISCGALMRDVLDKKFFGLLQGRERMLRLDPRRNGLEDGGGLQLIHLLLASATAVDANNMISAINALHELYQHVSTNGDPIQRVAAYFADGLTARLLTKSSPFYQTIMAHPAPEEEFLAFTELYKASPFHQFAHFTANQAIMEAFEEEEEHNGRGLHVIDFDVSSGFQWPSLIQSLSDKATRSKPISLRITGIGRSVEELRETEMRLVNFTKGCDNLQMKFEGLLRGSARSDFKIEKNATLVVNLVFYLQNLRSSSEISDVLMGIYSLNPSLVVVVEKEGGQRPRTFLSRFMESLHYYAAMFDSLDDCLPAESTERLKIEKNHLGREIKIAMTEEEKEKEKHLKFERLDTWKGKMESFGFQEIKLSSRSVGQAKLLLKIKSHLSTIENDGVCGFRILERDEGRAISLGWQDRHLTTVSAWHCVRSPNHSLDAACSWPNVSSLRPQ</sequence>
<dbReference type="GeneID" id="105051876"/>
<protein>
    <submittedName>
        <fullName evidence="5">Scarecrow-like protein 3</fullName>
    </submittedName>
</protein>
<feature type="short sequence motif" description="VHIID" evidence="3">
    <location>
        <begin position="191"/>
        <end position="195"/>
    </location>
</feature>
<dbReference type="InParanoid" id="A0A6I9RZG3"/>
<comment type="similarity">
    <text evidence="3">Belongs to the GRAS family.</text>
</comment>
<keyword evidence="2" id="KW-0804">Transcription</keyword>
<dbReference type="RefSeq" id="XP_010930825.1">
    <property type="nucleotide sequence ID" value="XM_010932523.3"/>
</dbReference>
<accession>A0A6I9RZG3</accession>
<proteinExistence type="inferred from homology"/>
<dbReference type="OrthoDB" id="1934063at2759"/>
<comment type="caution">
    <text evidence="3">Lacks conserved residue(s) required for the propagation of feature annotation.</text>
</comment>
<dbReference type="AlphaFoldDB" id="A0A6I9RZG3"/>
<dbReference type="PROSITE" id="PS50985">
    <property type="entry name" value="GRAS"/>
    <property type="match status" value="1"/>
</dbReference>
<dbReference type="InterPro" id="IPR005202">
    <property type="entry name" value="TF_GRAS"/>
</dbReference>
<dbReference type="FunCoup" id="A0A6I9RZG3">
    <property type="interactions" value="2111"/>
</dbReference>
<dbReference type="PANTHER" id="PTHR31636">
    <property type="entry name" value="OSJNBA0084A10.13 PROTEIN-RELATED"/>
    <property type="match status" value="1"/>
</dbReference>
<organism evidence="4 5">
    <name type="scientific">Elaeis guineensis var. tenera</name>
    <name type="common">Oil palm</name>
    <dbReference type="NCBI Taxonomy" id="51953"/>
    <lineage>
        <taxon>Eukaryota</taxon>
        <taxon>Viridiplantae</taxon>
        <taxon>Streptophyta</taxon>
        <taxon>Embryophyta</taxon>
        <taxon>Tracheophyta</taxon>
        <taxon>Spermatophyta</taxon>
        <taxon>Magnoliopsida</taxon>
        <taxon>Liliopsida</taxon>
        <taxon>Arecaceae</taxon>
        <taxon>Arecoideae</taxon>
        <taxon>Cocoseae</taxon>
        <taxon>Elaeidinae</taxon>
        <taxon>Elaeis</taxon>
    </lineage>
</organism>